<dbReference type="GO" id="GO:0004252">
    <property type="term" value="F:serine-type endopeptidase activity"/>
    <property type="evidence" value="ECO:0007669"/>
    <property type="project" value="InterPro"/>
</dbReference>
<keyword evidence="8 9" id="KW-1015">Disulfide bond</keyword>
<dbReference type="FunFam" id="2.40.10.10:FF:000146">
    <property type="entry name" value="Serine protease 53"/>
    <property type="match status" value="1"/>
</dbReference>
<evidence type="ECO:0000256" key="2">
    <source>
        <dbReference type="ARBA" id="ARBA00022525"/>
    </source>
</evidence>
<evidence type="ECO:0000256" key="6">
    <source>
        <dbReference type="ARBA" id="ARBA00022825"/>
    </source>
</evidence>
<evidence type="ECO:0000256" key="7">
    <source>
        <dbReference type="ARBA" id="ARBA00023145"/>
    </source>
</evidence>
<evidence type="ECO:0000256" key="1">
    <source>
        <dbReference type="ARBA" id="ARBA00004613"/>
    </source>
</evidence>
<reference evidence="14" key="1">
    <citation type="submission" date="2021-06" db="EMBL/GenBank/DDBJ databases">
        <authorList>
            <person name="Hodson N. C."/>
            <person name="Mongue J. A."/>
            <person name="Jaron S. K."/>
        </authorList>
    </citation>
    <scope>NUCLEOTIDE SEQUENCE</scope>
</reference>
<organism evidence="14 15">
    <name type="scientific">Allacma fusca</name>
    <dbReference type="NCBI Taxonomy" id="39272"/>
    <lineage>
        <taxon>Eukaryota</taxon>
        <taxon>Metazoa</taxon>
        <taxon>Ecdysozoa</taxon>
        <taxon>Arthropoda</taxon>
        <taxon>Hexapoda</taxon>
        <taxon>Collembola</taxon>
        <taxon>Symphypleona</taxon>
        <taxon>Sminthuridae</taxon>
        <taxon>Allacma</taxon>
    </lineage>
</organism>
<dbReference type="CDD" id="cd00190">
    <property type="entry name" value="Tryp_SPc"/>
    <property type="match status" value="1"/>
</dbReference>
<dbReference type="CDD" id="cd00041">
    <property type="entry name" value="CUB"/>
    <property type="match status" value="1"/>
</dbReference>
<feature type="domain" description="CUB" evidence="12">
    <location>
        <begin position="48"/>
        <end position="158"/>
    </location>
</feature>
<dbReference type="OrthoDB" id="6380398at2759"/>
<feature type="chain" id="PRO_5035278077" evidence="11">
    <location>
        <begin position="21"/>
        <end position="465"/>
    </location>
</feature>
<accession>A0A8J2L1P7</accession>
<evidence type="ECO:0000256" key="5">
    <source>
        <dbReference type="ARBA" id="ARBA00022801"/>
    </source>
</evidence>
<dbReference type="InterPro" id="IPR033116">
    <property type="entry name" value="TRYPSIN_SER"/>
</dbReference>
<dbReference type="Pfam" id="PF00431">
    <property type="entry name" value="CUB"/>
    <property type="match status" value="1"/>
</dbReference>
<evidence type="ECO:0000256" key="8">
    <source>
        <dbReference type="ARBA" id="ARBA00023157"/>
    </source>
</evidence>
<dbReference type="InterPro" id="IPR000859">
    <property type="entry name" value="CUB_dom"/>
</dbReference>
<keyword evidence="7" id="KW-0865">Zymogen</keyword>
<keyword evidence="5 10" id="KW-0378">Hydrolase</keyword>
<feature type="disulfide bond" evidence="9">
    <location>
        <begin position="103"/>
        <end position="120"/>
    </location>
</feature>
<dbReference type="PROSITE" id="PS00134">
    <property type="entry name" value="TRYPSIN_HIS"/>
    <property type="match status" value="1"/>
</dbReference>
<evidence type="ECO:0000259" key="12">
    <source>
        <dbReference type="PROSITE" id="PS01180"/>
    </source>
</evidence>
<comment type="caution">
    <text evidence="14">The sequence shown here is derived from an EMBL/GenBank/DDBJ whole genome shotgun (WGS) entry which is preliminary data.</text>
</comment>
<dbReference type="PROSITE" id="PS01180">
    <property type="entry name" value="CUB"/>
    <property type="match status" value="1"/>
</dbReference>
<keyword evidence="2" id="KW-0964">Secreted</keyword>
<dbReference type="Pfam" id="PF00089">
    <property type="entry name" value="Trypsin"/>
    <property type="match status" value="1"/>
</dbReference>
<keyword evidence="4 11" id="KW-0732">Signal</keyword>
<comment type="subcellular location">
    <subcellularLocation>
        <location evidence="1">Secreted</location>
    </subcellularLocation>
</comment>
<evidence type="ECO:0000256" key="9">
    <source>
        <dbReference type="PROSITE-ProRule" id="PRU00059"/>
    </source>
</evidence>
<dbReference type="EMBL" id="CAJVCH010542884">
    <property type="protein sequence ID" value="CAG7827282.1"/>
    <property type="molecule type" value="Genomic_DNA"/>
</dbReference>
<feature type="domain" description="Peptidase S1" evidence="13">
    <location>
        <begin position="195"/>
        <end position="436"/>
    </location>
</feature>
<gene>
    <name evidence="14" type="ORF">AFUS01_LOCUS37274</name>
</gene>
<dbReference type="Proteomes" id="UP000708208">
    <property type="component" value="Unassembled WGS sequence"/>
</dbReference>
<dbReference type="GO" id="GO:0005576">
    <property type="term" value="C:extracellular region"/>
    <property type="evidence" value="ECO:0007669"/>
    <property type="project" value="UniProtKB-SubCell"/>
</dbReference>
<dbReference type="PANTHER" id="PTHR24252">
    <property type="entry name" value="ACROSIN-RELATED"/>
    <property type="match status" value="1"/>
</dbReference>
<dbReference type="PROSITE" id="PS00135">
    <property type="entry name" value="TRYPSIN_SER"/>
    <property type="match status" value="1"/>
</dbReference>
<proteinExistence type="predicted"/>
<sequence length="465" mass="50667">MANVLALVIFAVLSGELVKAYPSDVDGVGGSKLTKLKLGRNIRVMHSCNSEHAIDHGDRLLIESPNFGTDKAYPESFSCGWTFRGTCKITLNCPRFWLTDLSCSDNVVVTGKEDSSTTFCGHRKPQNISSDNYMSIQFNTDRLKNLPGSGFQCEITCENEDKYTIEDRSIFNQLYSAMSGDNSCACGAPGSQRRIINGVDTEVYQYPWMVGLVTKGQDTPFCGGSLINNKYVLTAAHCVEAPTKAANIHLILNEYDTSMRDETNTIVLNAKRIIVHPGYTYYKSNDVALIEIDGELKLGVENDAAKIWNVCLPSDKLPSTDYAGKTVIATGWGKTANKGPLASKLQQVNLGVISNDDCDPHHAVITKEMLCAVAKDKDTCQGDSGGPLMYVAGKDNTFYTQVGITSSGSSKGCAKNVPGIYTRITEVLGWIKENSANGLSCTGDHQDFTTKLRNFNKFSIQTNGI</sequence>
<comment type="caution">
    <text evidence="9">Lacks conserved residue(s) required for the propagation of feature annotation.</text>
</comment>
<name>A0A8J2L1P7_9HEXA</name>
<dbReference type="GO" id="GO:0006508">
    <property type="term" value="P:proteolysis"/>
    <property type="evidence" value="ECO:0007669"/>
    <property type="project" value="UniProtKB-KW"/>
</dbReference>
<evidence type="ECO:0000313" key="14">
    <source>
        <dbReference type="EMBL" id="CAG7827282.1"/>
    </source>
</evidence>
<keyword evidence="3 10" id="KW-0645">Protease</keyword>
<dbReference type="InterPro" id="IPR018114">
    <property type="entry name" value="TRYPSIN_HIS"/>
</dbReference>
<keyword evidence="6 10" id="KW-0720">Serine protease</keyword>
<evidence type="ECO:0000256" key="3">
    <source>
        <dbReference type="ARBA" id="ARBA00022670"/>
    </source>
</evidence>
<evidence type="ECO:0000256" key="4">
    <source>
        <dbReference type="ARBA" id="ARBA00022729"/>
    </source>
</evidence>
<evidence type="ECO:0000259" key="13">
    <source>
        <dbReference type="PROSITE" id="PS50240"/>
    </source>
</evidence>
<dbReference type="PROSITE" id="PS50240">
    <property type="entry name" value="TRYPSIN_DOM"/>
    <property type="match status" value="1"/>
</dbReference>
<evidence type="ECO:0000256" key="10">
    <source>
        <dbReference type="RuleBase" id="RU363034"/>
    </source>
</evidence>
<keyword evidence="15" id="KW-1185">Reference proteome</keyword>
<feature type="signal peptide" evidence="11">
    <location>
        <begin position="1"/>
        <end position="20"/>
    </location>
</feature>
<evidence type="ECO:0000256" key="11">
    <source>
        <dbReference type="SAM" id="SignalP"/>
    </source>
</evidence>
<evidence type="ECO:0000313" key="15">
    <source>
        <dbReference type="Proteomes" id="UP000708208"/>
    </source>
</evidence>
<dbReference type="SMART" id="SM00020">
    <property type="entry name" value="Tryp_SPc"/>
    <property type="match status" value="1"/>
</dbReference>
<protein>
    <submittedName>
        <fullName evidence="14">Uncharacterized protein</fullName>
    </submittedName>
</protein>
<dbReference type="AlphaFoldDB" id="A0A8J2L1P7"/>
<dbReference type="PANTHER" id="PTHR24252:SF7">
    <property type="entry name" value="HYALIN"/>
    <property type="match status" value="1"/>
</dbReference>
<dbReference type="InterPro" id="IPR001254">
    <property type="entry name" value="Trypsin_dom"/>
</dbReference>